<dbReference type="SUPFAM" id="SSF49777">
    <property type="entry name" value="PEBP-like"/>
    <property type="match status" value="1"/>
</dbReference>
<evidence type="ECO:0000313" key="3">
    <source>
        <dbReference type="Proteomes" id="UP000046395"/>
    </source>
</evidence>
<dbReference type="PROSITE" id="PS01220">
    <property type="entry name" value="PBP"/>
    <property type="match status" value="1"/>
</dbReference>
<dbReference type="WBParaSite" id="TMUE_2000007374.1">
    <property type="protein sequence ID" value="TMUE_2000007374.1"/>
    <property type="gene ID" value="WBGene00285618"/>
</dbReference>
<reference evidence="4" key="1">
    <citation type="submission" date="2019-12" db="UniProtKB">
        <authorList>
            <consortium name="WormBaseParasite"/>
        </authorList>
    </citation>
    <scope>IDENTIFICATION</scope>
</reference>
<feature type="signal peptide" evidence="2">
    <location>
        <begin position="1"/>
        <end position="21"/>
    </location>
</feature>
<dbReference type="AlphaFoldDB" id="A0A5S6QJN2"/>
<dbReference type="Gene3D" id="3.90.280.10">
    <property type="entry name" value="PEBP-like"/>
    <property type="match status" value="1"/>
</dbReference>
<dbReference type="CDD" id="cd00866">
    <property type="entry name" value="PEBP_euk"/>
    <property type="match status" value="1"/>
</dbReference>
<dbReference type="InterPro" id="IPR035810">
    <property type="entry name" value="PEBP_euk"/>
</dbReference>
<dbReference type="InterPro" id="IPR001858">
    <property type="entry name" value="Phosphatidylethanolamine-bd_CS"/>
</dbReference>
<protein>
    <submittedName>
        <fullName evidence="4">Phosphatidylethanolamine-binding protein</fullName>
    </submittedName>
</protein>
<dbReference type="STRING" id="70415.A0A5S6QJN2"/>
<dbReference type="InterPro" id="IPR008914">
    <property type="entry name" value="PEBP"/>
</dbReference>
<dbReference type="Proteomes" id="UP000046395">
    <property type="component" value="Unassembled WGS sequence"/>
</dbReference>
<dbReference type="InterPro" id="IPR036610">
    <property type="entry name" value="PEBP-like_sf"/>
</dbReference>
<organism evidence="3 4">
    <name type="scientific">Trichuris muris</name>
    <name type="common">Mouse whipworm</name>
    <dbReference type="NCBI Taxonomy" id="70415"/>
    <lineage>
        <taxon>Eukaryota</taxon>
        <taxon>Metazoa</taxon>
        <taxon>Ecdysozoa</taxon>
        <taxon>Nematoda</taxon>
        <taxon>Enoplea</taxon>
        <taxon>Dorylaimia</taxon>
        <taxon>Trichinellida</taxon>
        <taxon>Trichuridae</taxon>
        <taxon>Trichuris</taxon>
    </lineage>
</organism>
<feature type="chain" id="PRO_5024343279" evidence="2">
    <location>
        <begin position="22"/>
        <end position="215"/>
    </location>
</feature>
<sequence>MNSQLRCNFPLLLFMSRISSTVDLETTYRKFGIVSDVIDRAPRQVLKVIFDENVNCTLGNTLTPSDVEQEPRELNWNAYRNELYTLLLTDPDAPSRENPINREFLHWLVINIPEKGISSGDTIAQYVGAGPPAGTGLHRYVLTMYKQEGRLIFNPEICFDKMARRRWSTRTFARENNLGQPEAGNFFQAEYDDHVPTVQEQLNQLCQEKRSYSSL</sequence>
<evidence type="ECO:0000313" key="4">
    <source>
        <dbReference type="WBParaSite" id="TMUE_2000007374.1"/>
    </source>
</evidence>
<name>A0A5S6QJN2_TRIMR</name>
<proteinExistence type="inferred from homology"/>
<evidence type="ECO:0000256" key="2">
    <source>
        <dbReference type="SAM" id="SignalP"/>
    </source>
</evidence>
<accession>A0A5S6QJN2</accession>
<keyword evidence="3" id="KW-1185">Reference proteome</keyword>
<dbReference type="PANTHER" id="PTHR11362">
    <property type="entry name" value="PHOSPHATIDYLETHANOLAMINE-BINDING PROTEIN"/>
    <property type="match status" value="1"/>
</dbReference>
<keyword evidence="2" id="KW-0732">Signal</keyword>
<dbReference type="Pfam" id="PF01161">
    <property type="entry name" value="PBP"/>
    <property type="match status" value="1"/>
</dbReference>
<evidence type="ECO:0000256" key="1">
    <source>
        <dbReference type="ARBA" id="ARBA00007091"/>
    </source>
</evidence>
<dbReference type="PANTHER" id="PTHR11362:SF82">
    <property type="entry name" value="PHOSPHATIDYLETHANOLAMINE-BINDING PROTEIN 4"/>
    <property type="match status" value="1"/>
</dbReference>
<comment type="similarity">
    <text evidence="1">Belongs to the phosphatidylethanolamine-binding protein family.</text>
</comment>